<keyword evidence="8" id="KW-1185">Reference proteome</keyword>
<feature type="compositionally biased region" description="Polar residues" evidence="4">
    <location>
        <begin position="129"/>
        <end position="138"/>
    </location>
</feature>
<dbReference type="InterPro" id="IPR018289">
    <property type="entry name" value="MULE_transposase_dom"/>
</dbReference>
<feature type="domain" description="FLYWCH-type" evidence="5">
    <location>
        <begin position="195"/>
        <end position="253"/>
    </location>
</feature>
<feature type="region of interest" description="Disordered" evidence="4">
    <location>
        <begin position="129"/>
        <end position="158"/>
    </location>
</feature>
<evidence type="ECO:0000313" key="7">
    <source>
        <dbReference type="EMBL" id="CAG2241095.1"/>
    </source>
</evidence>
<evidence type="ECO:0000259" key="6">
    <source>
        <dbReference type="Pfam" id="PF10551"/>
    </source>
</evidence>
<dbReference type="InterPro" id="IPR011011">
    <property type="entry name" value="Znf_FYVE_PHD"/>
</dbReference>
<keyword evidence="1" id="KW-0479">Metal-binding</keyword>
<dbReference type="CDD" id="cd15489">
    <property type="entry name" value="PHD_SF"/>
    <property type="match status" value="1"/>
</dbReference>
<dbReference type="GO" id="GO:0008270">
    <property type="term" value="F:zinc ion binding"/>
    <property type="evidence" value="ECO:0007669"/>
    <property type="project" value="UniProtKB-KW"/>
</dbReference>
<keyword evidence="3" id="KW-0862">Zinc</keyword>
<dbReference type="InterPro" id="IPR013083">
    <property type="entry name" value="Znf_RING/FYVE/PHD"/>
</dbReference>
<evidence type="ECO:0000256" key="1">
    <source>
        <dbReference type="ARBA" id="ARBA00022723"/>
    </source>
</evidence>
<evidence type="ECO:0008006" key="9">
    <source>
        <dbReference type="Google" id="ProtNLM"/>
    </source>
</evidence>
<dbReference type="PANTHER" id="PTHR20956">
    <property type="entry name" value="HEH2P"/>
    <property type="match status" value="1"/>
</dbReference>
<name>A0A8S3UEQ8_MYTED</name>
<sequence length="645" mass="74021">MGTDHCVECSRKVTTKQHALQCDSCSLWQHRVCNTGITMKEYRSMMQSEETVNFICTKCNDKEEETTSGPVNSTVITDVSDQPIPDYGTFNLSVISAANSTNNLNRTFTISREPDQPTEVEPTLALDQTTETDTTVAPDQTMPDTEPNLTASFDVTRRPIEDQPEILEDSLLEPDLPDTILPDIPITFTLVDQGSQRGRFKLVSSDGYEYTKKSSKGDFTYWRCSKRSKTVNCPATVSQKGNDYKMNSRQHIHQADKGALKKVVVRKEVKAESLRDIHKSARRIVDDQMLEHIEPEDHQLPNVKNLERMANRVREELRPDEPQDLTFVLDTDYLQCNDFIIGDVHVDNERHLMFASPNQLQILQQAKRWFCDGTFKILADPFAQLWSIHAFIHKGDSYKQIPLVFCLMSRRKGRDYVAVFQRLKEVLLRPAEVQGFVADFEQGAWKAIRQEFPTSTIKGCAFHFGQAVWRKTQELGLKTTYTSRGAEYRYIRSLMALPFLPAADIQPAFDKLSPRATSPELQQLVRYVDNTWLCNTVWHPRNWNIFQTSIRTNNDVEGWHTRINSDIGKANAAFYILVPALHREAKLVSLTVRLVSEEQVLRNQRTRYKELEGRLHQLWEQYTEGDITASRLLRDCGNIYGPSND</sequence>
<gene>
    <name evidence="7" type="ORF">MEDL_53251</name>
</gene>
<evidence type="ECO:0000259" key="5">
    <source>
        <dbReference type="Pfam" id="PF04500"/>
    </source>
</evidence>
<organism evidence="7 8">
    <name type="scientific">Mytilus edulis</name>
    <name type="common">Blue mussel</name>
    <dbReference type="NCBI Taxonomy" id="6550"/>
    <lineage>
        <taxon>Eukaryota</taxon>
        <taxon>Metazoa</taxon>
        <taxon>Spiralia</taxon>
        <taxon>Lophotrochozoa</taxon>
        <taxon>Mollusca</taxon>
        <taxon>Bivalvia</taxon>
        <taxon>Autobranchia</taxon>
        <taxon>Pteriomorphia</taxon>
        <taxon>Mytilida</taxon>
        <taxon>Mytiloidea</taxon>
        <taxon>Mytilidae</taxon>
        <taxon>Mytilinae</taxon>
        <taxon>Mytilus</taxon>
    </lineage>
</organism>
<evidence type="ECO:0000313" key="8">
    <source>
        <dbReference type="Proteomes" id="UP000683360"/>
    </source>
</evidence>
<proteinExistence type="predicted"/>
<dbReference type="PANTHER" id="PTHR20956:SF12">
    <property type="entry name" value="FLYWCH-TYPE DOMAIN-CONTAINING PROTEIN"/>
    <property type="match status" value="1"/>
</dbReference>
<dbReference type="OrthoDB" id="6134031at2759"/>
<dbReference type="Pfam" id="PF04500">
    <property type="entry name" value="FLYWCH"/>
    <property type="match status" value="1"/>
</dbReference>
<dbReference type="EMBL" id="CAJPWZ010002579">
    <property type="protein sequence ID" value="CAG2241095.1"/>
    <property type="molecule type" value="Genomic_DNA"/>
</dbReference>
<evidence type="ECO:0000256" key="3">
    <source>
        <dbReference type="ARBA" id="ARBA00022833"/>
    </source>
</evidence>
<evidence type="ECO:0000256" key="2">
    <source>
        <dbReference type="ARBA" id="ARBA00022771"/>
    </source>
</evidence>
<dbReference type="AlphaFoldDB" id="A0A8S3UEQ8"/>
<comment type="caution">
    <text evidence="7">The sequence shown here is derived from an EMBL/GenBank/DDBJ whole genome shotgun (WGS) entry which is preliminary data.</text>
</comment>
<reference evidence="7" key="1">
    <citation type="submission" date="2021-03" db="EMBL/GenBank/DDBJ databases">
        <authorList>
            <person name="Bekaert M."/>
        </authorList>
    </citation>
    <scope>NUCLEOTIDE SEQUENCE</scope>
</reference>
<accession>A0A8S3UEQ8</accession>
<dbReference type="Proteomes" id="UP000683360">
    <property type="component" value="Unassembled WGS sequence"/>
</dbReference>
<dbReference type="Pfam" id="PF10551">
    <property type="entry name" value="MULE"/>
    <property type="match status" value="1"/>
</dbReference>
<dbReference type="Gene3D" id="3.30.40.10">
    <property type="entry name" value="Zinc/RING finger domain, C3HC4 (zinc finger)"/>
    <property type="match status" value="1"/>
</dbReference>
<evidence type="ECO:0000256" key="4">
    <source>
        <dbReference type="SAM" id="MobiDB-lite"/>
    </source>
</evidence>
<protein>
    <recommendedName>
        <fullName evidence="9">MULE transposase domain-containing protein</fullName>
    </recommendedName>
</protein>
<dbReference type="PROSITE" id="PS01359">
    <property type="entry name" value="ZF_PHD_1"/>
    <property type="match status" value="1"/>
</dbReference>
<keyword evidence="2" id="KW-0863">Zinc-finger</keyword>
<dbReference type="InterPro" id="IPR007588">
    <property type="entry name" value="Znf_FLYWCH"/>
</dbReference>
<dbReference type="InterPro" id="IPR019786">
    <property type="entry name" value="Zinc_finger_PHD-type_CS"/>
</dbReference>
<dbReference type="Gene3D" id="2.20.25.240">
    <property type="match status" value="1"/>
</dbReference>
<dbReference type="SUPFAM" id="SSF57903">
    <property type="entry name" value="FYVE/PHD zinc finger"/>
    <property type="match status" value="1"/>
</dbReference>
<feature type="domain" description="MULE transposase" evidence="6">
    <location>
        <begin position="369"/>
        <end position="464"/>
    </location>
</feature>